<dbReference type="SMART" id="SM00356">
    <property type="entry name" value="ZnF_C3H1"/>
    <property type="match status" value="2"/>
</dbReference>
<keyword evidence="3 5" id="KW-0863">Zinc-finger</keyword>
<dbReference type="OrthoDB" id="411372at2759"/>
<feature type="zinc finger region" description="C3H1-type" evidence="5">
    <location>
        <begin position="119"/>
        <end position="146"/>
    </location>
</feature>
<keyword evidence="2" id="KW-0677">Repeat</keyword>
<keyword evidence="4 5" id="KW-0862">Zinc</keyword>
<dbReference type="SUPFAM" id="SSF90229">
    <property type="entry name" value="CCCH zinc finger"/>
    <property type="match status" value="1"/>
</dbReference>
<sequence length="631" mass="66569">MPGAESMDPFPQHPPSTQQHTPGYQPQDRISGHMQANGVAVPGDGNGNGPLAVPAAPPHTRVGNGHLRNPSGMARMGAFDGPRSPPGTKNTSHVPCKFFRQGACQAGKACPFLHSNDVTADSAPCKYFAKGNCKFGAKCALAHILPDGRRVNRPSLSVGGAHLNLGGRVNPQLYQNQESALAGSLLAQQANRSYPYGSQYQFSGKDNYIGPQSPHGVGFDIPTIDTSFASQQGSGIGSPRDDVRMPLSPAGKGLSALDAPLPASFDSQGVSWMARHGPVAASVPSKFGLESPPSSLPSSKVVPTSDALKNLHDSAFGEDTRNRFNSVASSPPVGNDEYFSARTLHSQRQAKPKMVSASLPRPAINEDWDDNFAFEEDLVPNSLHELLTPQEKMRRFSRTADEDLRLKFGGIGGAIGSPPADSSYVGSPITSSPSRFSALFSRQQQQKKEEEAAGFASGFGHVGSPLRNSAFNNGPSPSLNAVSRPQSGDVSPYVSSSPRQSSMSMISQQLQRTRLGGSSETPPIGGFHYQRHSSGNPSSRLDRAISSSSIGTSRIDEEQGDFVFSMEEEDDNKRYSSGFGFAVGDGRSSQSSGLAATGQRNGSTSTLVAVSPEDTPPHTAPSHDSDDAGAV</sequence>
<evidence type="ECO:0000313" key="9">
    <source>
        <dbReference type="Proteomes" id="UP000076632"/>
    </source>
</evidence>
<feature type="compositionally biased region" description="Polar residues" evidence="6">
    <location>
        <begin position="466"/>
        <end position="489"/>
    </location>
</feature>
<evidence type="ECO:0000259" key="7">
    <source>
        <dbReference type="PROSITE" id="PS50103"/>
    </source>
</evidence>
<evidence type="ECO:0000313" key="8">
    <source>
        <dbReference type="EMBL" id="KZF21808.1"/>
    </source>
</evidence>
<feature type="zinc finger region" description="C3H1-type" evidence="5">
    <location>
        <begin position="90"/>
        <end position="117"/>
    </location>
</feature>
<feature type="region of interest" description="Disordered" evidence="6">
    <location>
        <begin position="466"/>
        <end position="631"/>
    </location>
</feature>
<dbReference type="InterPro" id="IPR036855">
    <property type="entry name" value="Znf_CCCH_sf"/>
</dbReference>
<feature type="compositionally biased region" description="Low complexity" evidence="6">
    <location>
        <begin position="490"/>
        <end position="512"/>
    </location>
</feature>
<dbReference type="Gene3D" id="4.10.1000.10">
    <property type="entry name" value="Zinc finger, CCCH-type"/>
    <property type="match status" value="1"/>
</dbReference>
<proteinExistence type="predicted"/>
<dbReference type="InterPro" id="IPR045072">
    <property type="entry name" value="MKRN-like"/>
</dbReference>
<protein>
    <recommendedName>
        <fullName evidence="7">C3H1-type domain-containing protein</fullName>
    </recommendedName>
</protein>
<dbReference type="PANTHER" id="PTHR11224">
    <property type="entry name" value="MAKORIN-RELATED"/>
    <property type="match status" value="1"/>
</dbReference>
<reference evidence="8 9" key="1">
    <citation type="journal article" date="2016" name="Fungal Biol.">
        <title>The genome of Xylona heveae provides a window into fungal endophytism.</title>
        <authorList>
            <person name="Gazis R."/>
            <person name="Kuo A."/>
            <person name="Riley R."/>
            <person name="LaButti K."/>
            <person name="Lipzen A."/>
            <person name="Lin J."/>
            <person name="Amirebrahimi M."/>
            <person name="Hesse C.N."/>
            <person name="Spatafora J.W."/>
            <person name="Henrissat B."/>
            <person name="Hainaut M."/>
            <person name="Grigoriev I.V."/>
            <person name="Hibbett D.S."/>
        </authorList>
    </citation>
    <scope>NUCLEOTIDE SEQUENCE [LARGE SCALE GENOMIC DNA]</scope>
    <source>
        <strain evidence="8 9">TC161</strain>
    </source>
</reference>
<dbReference type="InterPro" id="IPR041367">
    <property type="entry name" value="Znf-CCCH_4"/>
</dbReference>
<evidence type="ECO:0000256" key="1">
    <source>
        <dbReference type="ARBA" id="ARBA00022723"/>
    </source>
</evidence>
<dbReference type="GeneID" id="28901299"/>
<feature type="domain" description="C3H1-type" evidence="7">
    <location>
        <begin position="90"/>
        <end position="117"/>
    </location>
</feature>
<keyword evidence="9" id="KW-1185">Reference proteome</keyword>
<feature type="compositionally biased region" description="Basic and acidic residues" evidence="6">
    <location>
        <begin position="621"/>
        <end position="631"/>
    </location>
</feature>
<dbReference type="PROSITE" id="PS50103">
    <property type="entry name" value="ZF_C3H1"/>
    <property type="match status" value="2"/>
</dbReference>
<dbReference type="GO" id="GO:0008270">
    <property type="term" value="F:zinc ion binding"/>
    <property type="evidence" value="ECO:0007669"/>
    <property type="project" value="UniProtKB-KW"/>
</dbReference>
<evidence type="ECO:0000256" key="6">
    <source>
        <dbReference type="SAM" id="MobiDB-lite"/>
    </source>
</evidence>
<feature type="compositionally biased region" description="Polar residues" evidence="6">
    <location>
        <begin position="587"/>
        <end position="608"/>
    </location>
</feature>
<dbReference type="InParanoid" id="A0A165G6W3"/>
<dbReference type="STRING" id="1328760.A0A165G6W3"/>
<dbReference type="AlphaFoldDB" id="A0A165G6W3"/>
<evidence type="ECO:0000256" key="2">
    <source>
        <dbReference type="ARBA" id="ARBA00022737"/>
    </source>
</evidence>
<dbReference type="OMA" id="YDMIPTI"/>
<organism evidence="8 9">
    <name type="scientific">Xylona heveae (strain CBS 132557 / TC161)</name>
    <dbReference type="NCBI Taxonomy" id="1328760"/>
    <lineage>
        <taxon>Eukaryota</taxon>
        <taxon>Fungi</taxon>
        <taxon>Dikarya</taxon>
        <taxon>Ascomycota</taxon>
        <taxon>Pezizomycotina</taxon>
        <taxon>Xylonomycetes</taxon>
        <taxon>Xylonales</taxon>
        <taxon>Xylonaceae</taxon>
        <taxon>Xylona</taxon>
    </lineage>
</organism>
<dbReference type="EMBL" id="KV407460">
    <property type="protein sequence ID" value="KZF21808.1"/>
    <property type="molecule type" value="Genomic_DNA"/>
</dbReference>
<keyword evidence="1 5" id="KW-0479">Metal-binding</keyword>
<dbReference type="Pfam" id="PF18044">
    <property type="entry name" value="zf-CCCH_4"/>
    <property type="match status" value="1"/>
</dbReference>
<evidence type="ECO:0000256" key="3">
    <source>
        <dbReference type="ARBA" id="ARBA00022771"/>
    </source>
</evidence>
<dbReference type="GO" id="GO:0000209">
    <property type="term" value="P:protein polyubiquitination"/>
    <property type="evidence" value="ECO:0007669"/>
    <property type="project" value="InterPro"/>
</dbReference>
<gene>
    <name evidence="8" type="ORF">L228DRAFT_283937</name>
</gene>
<dbReference type="InterPro" id="IPR000571">
    <property type="entry name" value="Znf_CCCH"/>
</dbReference>
<dbReference type="Proteomes" id="UP000076632">
    <property type="component" value="Unassembled WGS sequence"/>
</dbReference>
<name>A0A165G6W3_XYLHT</name>
<evidence type="ECO:0000256" key="5">
    <source>
        <dbReference type="PROSITE-ProRule" id="PRU00723"/>
    </source>
</evidence>
<dbReference type="GO" id="GO:0061630">
    <property type="term" value="F:ubiquitin protein ligase activity"/>
    <property type="evidence" value="ECO:0007669"/>
    <property type="project" value="InterPro"/>
</dbReference>
<evidence type="ECO:0000256" key="4">
    <source>
        <dbReference type="ARBA" id="ARBA00022833"/>
    </source>
</evidence>
<dbReference type="RefSeq" id="XP_018187363.1">
    <property type="nucleotide sequence ID" value="XM_018336162.1"/>
</dbReference>
<dbReference type="PANTHER" id="PTHR11224:SF10">
    <property type="entry name" value="IP09428P-RELATED"/>
    <property type="match status" value="1"/>
</dbReference>
<feature type="region of interest" description="Disordered" evidence="6">
    <location>
        <begin position="1"/>
        <end position="55"/>
    </location>
</feature>
<feature type="domain" description="C3H1-type" evidence="7">
    <location>
        <begin position="119"/>
        <end position="146"/>
    </location>
</feature>
<dbReference type="Pfam" id="PF00642">
    <property type="entry name" value="zf-CCCH"/>
    <property type="match status" value="1"/>
</dbReference>
<accession>A0A165G6W3</accession>